<reference evidence="2 3" key="1">
    <citation type="submission" date="2020-03" db="EMBL/GenBank/DDBJ databases">
        <authorList>
            <person name="Zhu W."/>
        </authorList>
    </citation>
    <scope>NUCLEOTIDE SEQUENCE [LARGE SCALE GENOMIC DNA]</scope>
    <source>
        <strain evidence="2 3">323-1</strain>
    </source>
</reference>
<evidence type="ECO:0000259" key="1">
    <source>
        <dbReference type="Pfam" id="PF00849"/>
    </source>
</evidence>
<keyword evidence="3" id="KW-1185">Reference proteome</keyword>
<sequence length="305" mass="35737">MPNLTMTSEFKPPMINGVTASKVYLPHLEQMPNTLLDFLCHEFPHIEAKEWQQRFDDQLIMDSNGQILQKNTAYIANQHIYYYRFLANEIHVPFQEKILFENDDLLVVDKPHFLTMSPTGQYVQETLLVRLKKTTQNADLTPIHRLDRETAGVVLFSKRIETRGVYQQMFAERKVQKIYHAIAPYNPKLHFPITLNLRMDKGEPFFTMKIVEGTANSETQIELLEHNDHWAKYQLNPKTGKQHQLRVHLNYLNIPIKNDAFYPTIKNRDNTDFTKPLALLAHQISFIDPINKQEMCFNSEIVLTL</sequence>
<dbReference type="EMBL" id="CP049801">
    <property type="protein sequence ID" value="QIO06197.1"/>
    <property type="molecule type" value="Genomic_DNA"/>
</dbReference>
<dbReference type="InterPro" id="IPR006145">
    <property type="entry name" value="PsdUridine_synth_RsuA/RluA"/>
</dbReference>
<dbReference type="Proteomes" id="UP000502297">
    <property type="component" value="Chromosome"/>
</dbReference>
<dbReference type="SUPFAM" id="SSF55120">
    <property type="entry name" value="Pseudouridine synthase"/>
    <property type="match status" value="1"/>
</dbReference>
<dbReference type="InterPro" id="IPR020103">
    <property type="entry name" value="PsdUridine_synth_cat_dom_sf"/>
</dbReference>
<dbReference type="RefSeq" id="WP_166224136.1">
    <property type="nucleotide sequence ID" value="NZ_CP049801.1"/>
</dbReference>
<name>A0A6G8RWD8_9GAMM</name>
<dbReference type="GO" id="GO:0140098">
    <property type="term" value="F:catalytic activity, acting on RNA"/>
    <property type="evidence" value="ECO:0007669"/>
    <property type="project" value="UniProtKB-ARBA"/>
</dbReference>
<dbReference type="GO" id="GO:0009982">
    <property type="term" value="F:pseudouridine synthase activity"/>
    <property type="evidence" value="ECO:0007669"/>
    <property type="project" value="InterPro"/>
</dbReference>
<evidence type="ECO:0000313" key="3">
    <source>
        <dbReference type="Proteomes" id="UP000502297"/>
    </source>
</evidence>
<dbReference type="AlphaFoldDB" id="A0A6G8RWD8"/>
<dbReference type="Gene3D" id="3.30.2350.10">
    <property type="entry name" value="Pseudouridine synthase"/>
    <property type="match status" value="1"/>
</dbReference>
<dbReference type="GO" id="GO:0000455">
    <property type="term" value="P:enzyme-directed rRNA pseudouridine synthesis"/>
    <property type="evidence" value="ECO:0007669"/>
    <property type="project" value="TreeGrafter"/>
</dbReference>
<evidence type="ECO:0000313" key="2">
    <source>
        <dbReference type="EMBL" id="QIO06197.1"/>
    </source>
</evidence>
<dbReference type="Pfam" id="PF00849">
    <property type="entry name" value="PseudoU_synth_2"/>
    <property type="match status" value="1"/>
</dbReference>
<dbReference type="PROSITE" id="PS01129">
    <property type="entry name" value="PSI_RLU"/>
    <property type="match status" value="1"/>
</dbReference>
<dbReference type="KEGG" id="asha:G8E00_09625"/>
<accession>A0A6G8RWD8</accession>
<dbReference type="GO" id="GO:0003723">
    <property type="term" value="F:RNA binding"/>
    <property type="evidence" value="ECO:0007669"/>
    <property type="project" value="InterPro"/>
</dbReference>
<dbReference type="InterPro" id="IPR050188">
    <property type="entry name" value="RluA_PseudoU_synthase"/>
</dbReference>
<protein>
    <submittedName>
        <fullName evidence="2">Pseudouridylate synthase</fullName>
    </submittedName>
</protein>
<feature type="domain" description="Pseudouridine synthase RsuA/RluA-like" evidence="1">
    <location>
        <begin position="104"/>
        <end position="250"/>
    </location>
</feature>
<gene>
    <name evidence="2" type="ORF">G8E00_09625</name>
</gene>
<proteinExistence type="predicted"/>
<dbReference type="PANTHER" id="PTHR21600">
    <property type="entry name" value="MITOCHONDRIAL RNA PSEUDOURIDINE SYNTHASE"/>
    <property type="match status" value="1"/>
</dbReference>
<dbReference type="PANTHER" id="PTHR21600:SF84">
    <property type="entry name" value="PSEUDOURIDINE SYNTHASE RSUA_RLUA-LIKE DOMAIN-CONTAINING PROTEIN"/>
    <property type="match status" value="1"/>
</dbReference>
<dbReference type="InterPro" id="IPR006224">
    <property type="entry name" value="PsdUridine_synth_RluA-like_CS"/>
</dbReference>
<organism evidence="2 3">
    <name type="scientific">Acinetobacter shaoyimingii</name>
    <dbReference type="NCBI Taxonomy" id="2715164"/>
    <lineage>
        <taxon>Bacteria</taxon>
        <taxon>Pseudomonadati</taxon>
        <taxon>Pseudomonadota</taxon>
        <taxon>Gammaproteobacteria</taxon>
        <taxon>Moraxellales</taxon>
        <taxon>Moraxellaceae</taxon>
        <taxon>Acinetobacter</taxon>
    </lineage>
</organism>